<dbReference type="EMBL" id="MGEH01000024">
    <property type="protein sequence ID" value="OGL78798.1"/>
    <property type="molecule type" value="Genomic_DNA"/>
</dbReference>
<sequence length="389" mass="40985">MKRDLYRIIRSLRDRERGINPDPAWLRSTRETLLMQVKNTMPSAETEAIRRRLPIFAPLYARVMRTLRGPAVATLSISTVVLGGSIASVSAAENSIPGDTLYSVKLVTEQARLALASTKQDKVKLKAEFTIRRVAELKTIVSTPVTKKEERASQAADILKRDLDTLKQQLADVQEGSSGSDVADIAKTVDKNAVEVVKALNETKNELSQEVKEKVVAAQVQAADNGIKALEALVDVHADAGNTSVSDSDIGSSLAAHAEVAAVTVAATKALIGSSTSTRELTEDAQTSLNAVQQLVQDNKLNEAVGMIKDATAKSFTAQQQAEEQSLALSNATSTSSTSNVLTASSTASAQPALSGAEGSTSGLPGSTTSTMNGTSPSTSTTMTTTTKP</sequence>
<gene>
    <name evidence="4" type="ORF">A3E39_01390</name>
</gene>
<evidence type="ECO:0000313" key="5">
    <source>
        <dbReference type="Proteomes" id="UP000176603"/>
    </source>
</evidence>
<dbReference type="Pfam" id="PF18915">
    <property type="entry name" value="DUF5667"/>
    <property type="match status" value="1"/>
</dbReference>
<dbReference type="AlphaFoldDB" id="A0A1F7UM51"/>
<feature type="coiled-coil region" evidence="1">
    <location>
        <begin position="149"/>
        <end position="217"/>
    </location>
</feature>
<organism evidence="4 5">
    <name type="scientific">Candidatus Uhrbacteria bacterium RIFCSPHIGHO2_12_FULL_60_25</name>
    <dbReference type="NCBI Taxonomy" id="1802399"/>
    <lineage>
        <taxon>Bacteria</taxon>
        <taxon>Candidatus Uhriibacteriota</taxon>
    </lineage>
</organism>
<protein>
    <recommendedName>
        <fullName evidence="3">DUF5667 domain-containing protein</fullName>
    </recommendedName>
</protein>
<dbReference type="STRING" id="1802399.A3E39_01390"/>
<reference evidence="4 5" key="1">
    <citation type="journal article" date="2016" name="Nat. Commun.">
        <title>Thousands of microbial genomes shed light on interconnected biogeochemical processes in an aquifer system.</title>
        <authorList>
            <person name="Anantharaman K."/>
            <person name="Brown C.T."/>
            <person name="Hug L.A."/>
            <person name="Sharon I."/>
            <person name="Castelle C.J."/>
            <person name="Probst A.J."/>
            <person name="Thomas B.C."/>
            <person name="Singh A."/>
            <person name="Wilkins M.J."/>
            <person name="Karaoz U."/>
            <person name="Brodie E.L."/>
            <person name="Williams K.H."/>
            <person name="Hubbard S.S."/>
            <person name="Banfield J.F."/>
        </authorList>
    </citation>
    <scope>NUCLEOTIDE SEQUENCE [LARGE SCALE GENOMIC DNA]</scope>
</reference>
<feature type="compositionally biased region" description="Low complexity" evidence="2">
    <location>
        <begin position="327"/>
        <end position="350"/>
    </location>
</feature>
<feature type="domain" description="DUF5667" evidence="3">
    <location>
        <begin position="95"/>
        <end position="206"/>
    </location>
</feature>
<evidence type="ECO:0000256" key="1">
    <source>
        <dbReference type="SAM" id="Coils"/>
    </source>
</evidence>
<comment type="caution">
    <text evidence="4">The sequence shown here is derived from an EMBL/GenBank/DDBJ whole genome shotgun (WGS) entry which is preliminary data.</text>
</comment>
<feature type="compositionally biased region" description="Low complexity" evidence="2">
    <location>
        <begin position="359"/>
        <end position="389"/>
    </location>
</feature>
<keyword evidence="1" id="KW-0175">Coiled coil</keyword>
<evidence type="ECO:0000313" key="4">
    <source>
        <dbReference type="EMBL" id="OGL78798.1"/>
    </source>
</evidence>
<evidence type="ECO:0000259" key="3">
    <source>
        <dbReference type="Pfam" id="PF18915"/>
    </source>
</evidence>
<name>A0A1F7UM51_9BACT</name>
<evidence type="ECO:0000256" key="2">
    <source>
        <dbReference type="SAM" id="MobiDB-lite"/>
    </source>
</evidence>
<proteinExistence type="predicted"/>
<dbReference type="Proteomes" id="UP000176603">
    <property type="component" value="Unassembled WGS sequence"/>
</dbReference>
<accession>A0A1F7UM51</accession>
<dbReference type="InterPro" id="IPR043725">
    <property type="entry name" value="DUF5667"/>
</dbReference>
<feature type="region of interest" description="Disordered" evidence="2">
    <location>
        <begin position="327"/>
        <end position="389"/>
    </location>
</feature>